<gene>
    <name evidence="2" type="ORF">DW150_12745</name>
</gene>
<dbReference type="InterPro" id="IPR050256">
    <property type="entry name" value="Glycosyltransferase_2"/>
</dbReference>
<dbReference type="Proteomes" id="UP000285777">
    <property type="component" value="Unassembled WGS sequence"/>
</dbReference>
<feature type="domain" description="Glycosyltransferase 2-like" evidence="1">
    <location>
        <begin position="5"/>
        <end position="165"/>
    </location>
</feature>
<dbReference type="CDD" id="cd04179">
    <property type="entry name" value="DPM_DPG-synthase_like"/>
    <property type="match status" value="1"/>
</dbReference>
<accession>A0A415BQW3</accession>
<keyword evidence="2" id="KW-0808">Transferase</keyword>
<organism evidence="2 3">
    <name type="scientific">Phocaeicola vulgatus</name>
    <name type="common">Bacteroides vulgatus</name>
    <dbReference type="NCBI Taxonomy" id="821"/>
    <lineage>
        <taxon>Bacteria</taxon>
        <taxon>Pseudomonadati</taxon>
        <taxon>Bacteroidota</taxon>
        <taxon>Bacteroidia</taxon>
        <taxon>Bacteroidales</taxon>
        <taxon>Bacteroidaceae</taxon>
        <taxon>Phocaeicola</taxon>
    </lineage>
</organism>
<dbReference type="InterPro" id="IPR001173">
    <property type="entry name" value="Glyco_trans_2-like"/>
</dbReference>
<dbReference type="GO" id="GO:0016740">
    <property type="term" value="F:transferase activity"/>
    <property type="evidence" value="ECO:0007669"/>
    <property type="project" value="UniProtKB-KW"/>
</dbReference>
<dbReference type="InterPro" id="IPR029044">
    <property type="entry name" value="Nucleotide-diphossugar_trans"/>
</dbReference>
<dbReference type="AlphaFoldDB" id="A0A415BQW3"/>
<dbReference type="Gene3D" id="3.90.550.10">
    <property type="entry name" value="Spore Coat Polysaccharide Biosynthesis Protein SpsA, Chain A"/>
    <property type="match status" value="1"/>
</dbReference>
<evidence type="ECO:0000259" key="1">
    <source>
        <dbReference type="Pfam" id="PF00535"/>
    </source>
</evidence>
<evidence type="ECO:0000313" key="2">
    <source>
        <dbReference type="EMBL" id="RHI89976.1"/>
    </source>
</evidence>
<dbReference type="SUPFAM" id="SSF53448">
    <property type="entry name" value="Nucleotide-diphospho-sugar transferases"/>
    <property type="match status" value="1"/>
</dbReference>
<reference evidence="2 3" key="1">
    <citation type="submission" date="2018-08" db="EMBL/GenBank/DDBJ databases">
        <title>A genome reference for cultivated species of the human gut microbiota.</title>
        <authorList>
            <person name="Zou Y."/>
            <person name="Xue W."/>
            <person name="Luo G."/>
        </authorList>
    </citation>
    <scope>NUCLEOTIDE SEQUENCE [LARGE SCALE GENOMIC DNA]</scope>
    <source>
        <strain evidence="2 3">AM13-21</strain>
    </source>
</reference>
<dbReference type="PANTHER" id="PTHR48090:SF7">
    <property type="entry name" value="RFBJ PROTEIN"/>
    <property type="match status" value="1"/>
</dbReference>
<evidence type="ECO:0000313" key="3">
    <source>
        <dbReference type="Proteomes" id="UP000285777"/>
    </source>
</evidence>
<dbReference type="Pfam" id="PF00535">
    <property type="entry name" value="Glycos_transf_2"/>
    <property type="match status" value="1"/>
</dbReference>
<sequence>MKVVVVLPAYNCAKSLKKTISEIPQDVVNEIVLVDDFSSDDTLGVAEECCIKHIIKHDRNLGYGANQKTCYDTALMLDADIIVMLHPDYQYDPKLITLIIDKILHGADIVLASRMMKGFEAVRNGMPLYKYLCNRILTKFQNLCFKKHLSEYHTGYRAYKRNVLMSIKYHDFSNDFIFDNQIIIEAFSKGYKIQEIYCPARYDNLSSSIKILRSAKYGCQVVYYTIKQILKGK</sequence>
<proteinExistence type="predicted"/>
<dbReference type="PANTHER" id="PTHR48090">
    <property type="entry name" value="UNDECAPRENYL-PHOSPHATE 4-DEOXY-4-FORMAMIDO-L-ARABINOSE TRANSFERASE-RELATED"/>
    <property type="match status" value="1"/>
</dbReference>
<name>A0A415BQW3_PHOVU</name>
<comment type="caution">
    <text evidence="2">The sequence shown here is derived from an EMBL/GenBank/DDBJ whole genome shotgun (WGS) entry which is preliminary data.</text>
</comment>
<protein>
    <submittedName>
        <fullName evidence="2">Glycosyltransferase family 2 protein</fullName>
    </submittedName>
</protein>
<dbReference type="EMBL" id="QRLF01000020">
    <property type="protein sequence ID" value="RHI89976.1"/>
    <property type="molecule type" value="Genomic_DNA"/>
</dbReference>
<dbReference type="RefSeq" id="WP_118291187.1">
    <property type="nucleotide sequence ID" value="NZ_QRLF01000020.1"/>
</dbReference>